<evidence type="ECO:0000256" key="1">
    <source>
        <dbReference type="SAM" id="MobiDB-lite"/>
    </source>
</evidence>
<reference evidence="2" key="1">
    <citation type="submission" date="2018-05" db="EMBL/GenBank/DDBJ databases">
        <authorList>
            <person name="Lanie J.A."/>
            <person name="Ng W.-L."/>
            <person name="Kazmierczak K.M."/>
            <person name="Andrzejewski T.M."/>
            <person name="Davidsen T.M."/>
            <person name="Wayne K.J."/>
            <person name="Tettelin H."/>
            <person name="Glass J.I."/>
            <person name="Rusch D."/>
            <person name="Podicherti R."/>
            <person name="Tsui H.-C.T."/>
            <person name="Winkler M.E."/>
        </authorList>
    </citation>
    <scope>NUCLEOTIDE SEQUENCE</scope>
</reference>
<organism evidence="2">
    <name type="scientific">marine metagenome</name>
    <dbReference type="NCBI Taxonomy" id="408172"/>
    <lineage>
        <taxon>unclassified sequences</taxon>
        <taxon>metagenomes</taxon>
        <taxon>ecological metagenomes</taxon>
    </lineage>
</organism>
<name>A0A382VU38_9ZZZZ</name>
<gene>
    <name evidence="2" type="ORF">METZ01_LOCUS402409</name>
</gene>
<feature type="region of interest" description="Disordered" evidence="1">
    <location>
        <begin position="1"/>
        <end position="31"/>
    </location>
</feature>
<evidence type="ECO:0000313" key="2">
    <source>
        <dbReference type="EMBL" id="SVD49555.1"/>
    </source>
</evidence>
<accession>A0A382VU38</accession>
<proteinExistence type="predicted"/>
<feature type="non-terminal residue" evidence="2">
    <location>
        <position position="1"/>
    </location>
</feature>
<feature type="non-terminal residue" evidence="2">
    <location>
        <position position="56"/>
    </location>
</feature>
<sequence length="56" mass="6366">AATRPKPNPNVQLPKRSVQLPKRSATRKPLAMKVQNPTVVLRSAPTKRRLKTRIRL</sequence>
<dbReference type="AlphaFoldDB" id="A0A382VU38"/>
<protein>
    <submittedName>
        <fullName evidence="2">Uncharacterized protein</fullName>
    </submittedName>
</protein>
<dbReference type="EMBL" id="UINC01154329">
    <property type="protein sequence ID" value="SVD49555.1"/>
    <property type="molecule type" value="Genomic_DNA"/>
</dbReference>